<dbReference type="Pfam" id="PF00106">
    <property type="entry name" value="adh_short"/>
    <property type="match status" value="1"/>
</dbReference>
<comment type="similarity">
    <text evidence="1 2">Belongs to the short-chain dehydrogenases/reductases (SDR) family.</text>
</comment>
<dbReference type="NCBIfam" id="NF004203">
    <property type="entry name" value="PRK05653.2-4"/>
    <property type="match status" value="1"/>
</dbReference>
<evidence type="ECO:0000313" key="4">
    <source>
        <dbReference type="Proteomes" id="UP000616779"/>
    </source>
</evidence>
<dbReference type="InterPro" id="IPR036291">
    <property type="entry name" value="NAD(P)-bd_dom_sf"/>
</dbReference>
<evidence type="ECO:0000256" key="1">
    <source>
        <dbReference type="ARBA" id="ARBA00006484"/>
    </source>
</evidence>
<reference evidence="3 4" key="1">
    <citation type="submission" date="2019-10" db="EMBL/GenBank/DDBJ databases">
        <title>Description of Paenibacillus terrestris sp. nov.</title>
        <authorList>
            <person name="Carlier A."/>
            <person name="Qi S."/>
        </authorList>
    </citation>
    <scope>NUCLEOTIDE SEQUENCE [LARGE SCALE GENOMIC DNA]</scope>
    <source>
        <strain evidence="3 4">LMG 31458</strain>
    </source>
</reference>
<dbReference type="Proteomes" id="UP000616779">
    <property type="component" value="Unassembled WGS sequence"/>
</dbReference>
<dbReference type="CDD" id="cd05233">
    <property type="entry name" value="SDR_c"/>
    <property type="match status" value="1"/>
</dbReference>
<dbReference type="SUPFAM" id="SSF51735">
    <property type="entry name" value="NAD(P)-binding Rossmann-fold domains"/>
    <property type="match status" value="1"/>
</dbReference>
<dbReference type="PRINTS" id="PR00081">
    <property type="entry name" value="GDHRDH"/>
</dbReference>
<organism evidence="3 4">
    <name type="scientific">Paenibacillus phytorum</name>
    <dbReference type="NCBI Taxonomy" id="2654977"/>
    <lineage>
        <taxon>Bacteria</taxon>
        <taxon>Bacillati</taxon>
        <taxon>Bacillota</taxon>
        <taxon>Bacilli</taxon>
        <taxon>Bacillales</taxon>
        <taxon>Paenibacillaceae</taxon>
        <taxon>Paenibacillus</taxon>
    </lineage>
</organism>
<dbReference type="PRINTS" id="PR00080">
    <property type="entry name" value="SDRFAMILY"/>
</dbReference>
<accession>A0ABX1XPV6</accession>
<sequence>MTAQEQNHPESYDISKKVAIVTGASSGIGLASAIRLAEKGFKIGLLNRPSGELEEALAKVQAAGGEAISLEADISVEEEVKQAVKTVMDKWRRLDVLVANAGINGVLSPIEHMELEDWYQTININLTGTFLCVKHAIEPLKQHGGSIIITSSINGNRVFSNFGMSAYSTSKAGQVAFMKMAALELARYKIRVNAICPGAIETNIDENTDRRPELEEITIPIEFPEGDHPLRHKSGTASQVANLVLFLATDQSDHITGTSVFIDGAESLIHG</sequence>
<dbReference type="RefSeq" id="WP_171641094.1">
    <property type="nucleotide sequence ID" value="NZ_WHOA01000023.1"/>
</dbReference>
<gene>
    <name evidence="3" type="ORF">GC098_03770</name>
</gene>
<name>A0ABX1XPV6_9BACL</name>
<keyword evidence="4" id="KW-1185">Reference proteome</keyword>
<protein>
    <submittedName>
        <fullName evidence="3">SDR family oxidoreductase</fullName>
    </submittedName>
</protein>
<proteinExistence type="inferred from homology"/>
<dbReference type="Gene3D" id="3.40.50.720">
    <property type="entry name" value="NAD(P)-binding Rossmann-like Domain"/>
    <property type="match status" value="1"/>
</dbReference>
<evidence type="ECO:0000313" key="3">
    <source>
        <dbReference type="EMBL" id="NOU70563.1"/>
    </source>
</evidence>
<comment type="caution">
    <text evidence="3">The sequence shown here is derived from an EMBL/GenBank/DDBJ whole genome shotgun (WGS) entry which is preliminary data.</text>
</comment>
<dbReference type="PANTHER" id="PTHR42760">
    <property type="entry name" value="SHORT-CHAIN DEHYDROGENASES/REDUCTASES FAMILY MEMBER"/>
    <property type="match status" value="1"/>
</dbReference>
<dbReference type="InterPro" id="IPR002347">
    <property type="entry name" value="SDR_fam"/>
</dbReference>
<evidence type="ECO:0000256" key="2">
    <source>
        <dbReference type="RuleBase" id="RU000363"/>
    </source>
</evidence>
<dbReference type="EMBL" id="WHOA01000023">
    <property type="protein sequence ID" value="NOU70563.1"/>
    <property type="molecule type" value="Genomic_DNA"/>
</dbReference>